<feature type="compositionally biased region" description="Basic and acidic residues" evidence="2">
    <location>
        <begin position="382"/>
        <end position="409"/>
    </location>
</feature>
<feature type="compositionally biased region" description="Basic and acidic residues" evidence="2">
    <location>
        <begin position="854"/>
        <end position="864"/>
    </location>
</feature>
<dbReference type="SUPFAM" id="SSF54768">
    <property type="entry name" value="dsRNA-binding domain-like"/>
    <property type="match status" value="1"/>
</dbReference>
<dbReference type="CDD" id="cd19867">
    <property type="entry name" value="DSRM_DGCR8_rpt1"/>
    <property type="match status" value="1"/>
</dbReference>
<feature type="compositionally biased region" description="Basic and acidic residues" evidence="2">
    <location>
        <begin position="287"/>
        <end position="360"/>
    </location>
</feature>
<dbReference type="PROSITE" id="PS50137">
    <property type="entry name" value="DS_RBD"/>
    <property type="match status" value="1"/>
</dbReference>
<dbReference type="PANTHER" id="PTHR13482">
    <property type="entry name" value="MICRORNA PROCESSOR COMPLEX SUBUNIT DGCR8"/>
    <property type="match status" value="1"/>
</dbReference>
<protein>
    <submittedName>
        <fullName evidence="4">DGCR8-like protein</fullName>
    </submittedName>
</protein>
<proteinExistence type="predicted"/>
<dbReference type="Pfam" id="PF00035">
    <property type="entry name" value="dsrm"/>
    <property type="match status" value="1"/>
</dbReference>
<gene>
    <name evidence="4" type="ORF">MAR_010149</name>
</gene>
<dbReference type="PANTHER" id="PTHR13482:SF3">
    <property type="entry name" value="MICROPROCESSOR COMPLEX SUBUNIT DGCR8"/>
    <property type="match status" value="1"/>
</dbReference>
<feature type="compositionally biased region" description="Basic and acidic residues" evidence="2">
    <location>
        <begin position="430"/>
        <end position="469"/>
    </location>
</feature>
<feature type="compositionally biased region" description="Basic and acidic residues" evidence="2">
    <location>
        <begin position="644"/>
        <end position="675"/>
    </location>
</feature>
<feature type="compositionally biased region" description="Basic and acidic residues" evidence="2">
    <location>
        <begin position="691"/>
        <end position="716"/>
    </location>
</feature>
<feature type="compositionally biased region" description="Basic and acidic residues" evidence="2">
    <location>
        <begin position="233"/>
        <end position="271"/>
    </location>
</feature>
<feature type="compositionally biased region" description="Basic and acidic residues" evidence="2">
    <location>
        <begin position="198"/>
        <end position="222"/>
    </location>
</feature>
<feature type="compositionally biased region" description="Low complexity" evidence="2">
    <location>
        <begin position="491"/>
        <end position="505"/>
    </location>
</feature>
<dbReference type="EMBL" id="CP111015">
    <property type="protein sequence ID" value="WAR03591.1"/>
    <property type="molecule type" value="Genomic_DNA"/>
</dbReference>
<dbReference type="InterPro" id="IPR014720">
    <property type="entry name" value="dsRBD_dom"/>
</dbReference>
<evidence type="ECO:0000313" key="5">
    <source>
        <dbReference type="Proteomes" id="UP001164746"/>
    </source>
</evidence>
<accession>A0ABY7E3P1</accession>
<feature type="region of interest" description="Disordered" evidence="2">
    <location>
        <begin position="174"/>
        <end position="585"/>
    </location>
</feature>
<feature type="region of interest" description="Disordered" evidence="2">
    <location>
        <begin position="854"/>
        <end position="910"/>
    </location>
</feature>
<evidence type="ECO:0000256" key="2">
    <source>
        <dbReference type="SAM" id="MobiDB-lite"/>
    </source>
</evidence>
<feature type="compositionally biased region" description="Polar residues" evidence="2">
    <location>
        <begin position="136"/>
        <end position="145"/>
    </location>
</feature>
<dbReference type="Proteomes" id="UP001164746">
    <property type="component" value="Chromosome 4"/>
</dbReference>
<keyword evidence="5" id="KW-1185">Reference proteome</keyword>
<feature type="compositionally biased region" description="Polar residues" evidence="2">
    <location>
        <begin position="569"/>
        <end position="578"/>
    </location>
</feature>
<evidence type="ECO:0000256" key="1">
    <source>
        <dbReference type="PROSITE-ProRule" id="PRU00266"/>
    </source>
</evidence>
<sequence length="1183" mass="132659">MENNEEHEPLFSIDGFGFDSTIDTLFGNTSEKSEDFRPPVDVMSAPAGLDITEGTSDLSFITDMADSSDVGLSTPSLQNCSVDEASSDQGVMQDLDMDEALLMDMNDVHQNKRVSNEGSQASVEVYSDMEKDSNDDQSGLKQDNCTLKELGLDISTSDLSDTMDSKDNFENLSATKIAEVDKPRKQNIVPNNISNKSSDTKEKDKSEIDSAKEVKPFKENKSIRSSRSSRKSSKSEKVEDGDITDKDIIKKQESENSQKSRKDFQSLKESKSTSFAITIANNLPTSNKEDAKIQETVEKDKQVKDKHKEKEVKSKSNEHKPKEEQQKPKIEEQNEKEKISSHKEKKSSSKDKRTKSESNKDVSVAKGSQNKDEIKGNSALVKDSKRTEESISKVKVESKTDEQKKKSTEGSRLQEAPVDEKTRRNKHKSSSKDKDKKKVDERKLNTKIVDSTKLESTTETKKSIVDKSKTFAVSNTENSSKKDTDISSQNSMKSPPSTKSDSSDSGKITVVENKPQRPIKSILKRSDSQPYEPPSVTLQTSTTEVTKQESKQRLSISDYKNRKRKQMATEETNIQPTKQMKKSQKIVSEVMASLKSPDDDLMNTAIATDIDIDFDLITPSTEVKREKKEDYDLAEPIEGNPKVENSDKDITEDNLNEEKMDISDSKEIGNGDMRTKQQHVKPVTENCQTENNDKKGTSNESIEKNDVIIKEEKSETENSAGNEDEKYDFISGDDDDDLMNVSDSEPMDDSELYSWIEDGVEPRPELKKRPKQLSDLEMARKQLKDGEYISSEKYVLEEKAKDPFDVLPEGWICVSHNSGMPVYLHRASRAHAIPMSAVPCLQYRNALAAEQEAKKNADEKKTEEAGEEAGATDIQRLETGAQTEGTTGATNTMEEGSEAGKPGSTGVASTEGAPIGGLVADVMEVKDLQQKVVVELREYCSKLFVFTKLEVKKFKTWKEKRKHMVAEAKKKLYSVPRLGAEFVLNPEGKTPLCILHEYCQNVIHSQPTYVFKEIENAEMPFQASVIINKMCYGSGIGVSKRMAKNKSAQNVLNVFLPCMKDQWGDDKDKEEDYSYFENVAIDDPRVGSLCEKASVNKPYQILSDCLSRNHGLGDTSMQIDKKQLSSQKTEFTMTVGKHKCSVPELVEADTKKNFEILTNLKKAMVEMREQQKKKVRRRSVGIK</sequence>
<feature type="region of interest" description="Disordered" evidence="2">
    <location>
        <begin position="111"/>
        <end position="145"/>
    </location>
</feature>
<name>A0ABY7E3P1_MYAAR</name>
<organism evidence="4 5">
    <name type="scientific">Mya arenaria</name>
    <name type="common">Soft-shell clam</name>
    <dbReference type="NCBI Taxonomy" id="6604"/>
    <lineage>
        <taxon>Eukaryota</taxon>
        <taxon>Metazoa</taxon>
        <taxon>Spiralia</taxon>
        <taxon>Lophotrochozoa</taxon>
        <taxon>Mollusca</taxon>
        <taxon>Bivalvia</taxon>
        <taxon>Autobranchia</taxon>
        <taxon>Heteroconchia</taxon>
        <taxon>Euheterodonta</taxon>
        <taxon>Imparidentia</taxon>
        <taxon>Neoheterodontei</taxon>
        <taxon>Myida</taxon>
        <taxon>Myoidea</taxon>
        <taxon>Myidae</taxon>
        <taxon>Mya</taxon>
    </lineage>
</organism>
<feature type="domain" description="DRBM" evidence="3">
    <location>
        <begin position="990"/>
        <end position="1057"/>
    </location>
</feature>
<feature type="region of interest" description="Disordered" evidence="2">
    <location>
        <begin position="623"/>
        <end position="738"/>
    </location>
</feature>
<feature type="compositionally biased region" description="Polar residues" evidence="2">
    <location>
        <begin position="536"/>
        <end position="545"/>
    </location>
</feature>
<reference evidence="4" key="1">
    <citation type="submission" date="2022-11" db="EMBL/GenBank/DDBJ databases">
        <title>Centuries of genome instability and evolution in soft-shell clam transmissible cancer (bioRxiv).</title>
        <authorList>
            <person name="Hart S.F.M."/>
            <person name="Yonemitsu M.A."/>
            <person name="Giersch R.M."/>
            <person name="Beal B.F."/>
            <person name="Arriagada G."/>
            <person name="Davis B.W."/>
            <person name="Ostrander E.A."/>
            <person name="Goff S.P."/>
            <person name="Metzger M.J."/>
        </authorList>
    </citation>
    <scope>NUCLEOTIDE SEQUENCE</scope>
    <source>
        <strain evidence="4">MELC-2E11</strain>
        <tissue evidence="4">Siphon/mantle</tissue>
    </source>
</reference>
<dbReference type="Gene3D" id="3.30.160.590">
    <property type="match status" value="1"/>
</dbReference>
<evidence type="ECO:0000313" key="4">
    <source>
        <dbReference type="EMBL" id="WAR03591.1"/>
    </source>
</evidence>
<evidence type="ECO:0000259" key="3">
    <source>
        <dbReference type="PROSITE" id="PS50137"/>
    </source>
</evidence>
<keyword evidence="1" id="KW-0694">RNA-binding</keyword>
<dbReference type="InterPro" id="IPR040375">
    <property type="entry name" value="DGCR8"/>
</dbReference>
<feature type="compositionally biased region" description="Polar residues" evidence="2">
    <location>
        <begin position="272"/>
        <end position="286"/>
    </location>
</feature>
<feature type="compositionally biased region" description="Low complexity" evidence="2">
    <location>
        <begin position="868"/>
        <end position="894"/>
    </location>
</feature>
<dbReference type="Gene3D" id="3.30.160.20">
    <property type="match status" value="2"/>
</dbReference>